<protein>
    <recommendedName>
        <fullName evidence="7">DNA 3'-5' helicase</fullName>
        <ecNumber evidence="7">5.6.2.4</ecNumber>
    </recommendedName>
</protein>
<dbReference type="PROSITE" id="PS51198">
    <property type="entry name" value="UVRD_HELICASE_ATP_BIND"/>
    <property type="match status" value="1"/>
</dbReference>
<reference evidence="12" key="1">
    <citation type="journal article" date="2019" name="Int. J. Syst. Evol. Microbiol.">
        <title>The Global Catalogue of Microorganisms (GCM) 10K type strain sequencing project: providing services to taxonomists for standard genome sequencing and annotation.</title>
        <authorList>
            <consortium name="The Broad Institute Genomics Platform"/>
            <consortium name="The Broad Institute Genome Sequencing Center for Infectious Disease"/>
            <person name="Wu L."/>
            <person name="Ma J."/>
        </authorList>
    </citation>
    <scope>NUCLEOTIDE SEQUENCE [LARGE SCALE GENOMIC DNA]</scope>
    <source>
        <strain evidence="12">JCM 16908</strain>
    </source>
</reference>
<dbReference type="RefSeq" id="WP_344941220.1">
    <property type="nucleotide sequence ID" value="NZ_BAAAZR010000008.1"/>
</dbReference>
<sequence>MARLGVYRDFFRHFLKLEKSVQDQVIEVFSKFQEATHAGLHLEPVANARDPRMRTIRITLFWRGVVLAPDKGDLYVLLNVLPHDEAYEWAKRRHITVNAATGVIELRDLVTLEEQTASAAAFTDTSTPLFANVNDADMERLGIDRQVLDLARTFNSDDQLDKAQAFFPKQQHDVLVGLASGMTVDEVWASLPAPSIETSQFDPEDVVAAVERSPEQVLLVSGPAELMAAFAKPFAFWRIYLHPTQYDAAYGSFSGPARVTGGPGTGKTVVALHRAKHLATDSSDEKSVLVTTFIRTLPSTMEDALRQLVDDEDMMRRVEVRHVDAVAYRLVTGGTGNLALLRPEDEKPRWTRVIRSLGLPSRFDEAFLSHEWREVILTQDINSLEEYQQAPRPGRGRAVGHLQKAQIWDAISVFTDALRADSVWTYETICLEATRLLRDGERKPYKHVIVDEAQDLSPWHWRLLRAASVHGPNDLFLAGDTHQRIYDYRVSLKKLGIDITGRSTRLKINYRTTAEILGWSLVLLRGERLDDMNGGLDTLAGYRSEVHGAEPSLYGFPTQHAELEALVETVRRWTDQGVAPGQIGVAVRSNMLADQAVAKLKAASIPAAALAKKHTDSEVGVGTMHRMKGMEFRCVAVIGVGEHAVPPSSAITPAEEDLIAHNQDLQQERCLLFVACTRAREELAVSWHGNPSTFLPV</sequence>
<keyword evidence="4 9" id="KW-0067">ATP-binding</keyword>
<evidence type="ECO:0000259" key="10">
    <source>
        <dbReference type="PROSITE" id="PS51198"/>
    </source>
</evidence>
<dbReference type="InterPro" id="IPR014017">
    <property type="entry name" value="DNA_helicase_UvrD-like_C"/>
</dbReference>
<evidence type="ECO:0000256" key="3">
    <source>
        <dbReference type="ARBA" id="ARBA00022806"/>
    </source>
</evidence>
<dbReference type="GO" id="GO:0004386">
    <property type="term" value="F:helicase activity"/>
    <property type="evidence" value="ECO:0007669"/>
    <property type="project" value="UniProtKB-KW"/>
</dbReference>
<evidence type="ECO:0000256" key="4">
    <source>
        <dbReference type="ARBA" id="ARBA00022840"/>
    </source>
</evidence>
<evidence type="ECO:0000313" key="12">
    <source>
        <dbReference type="Proteomes" id="UP001500888"/>
    </source>
</evidence>
<dbReference type="PANTHER" id="PTHR11070:SF45">
    <property type="entry name" value="DNA 3'-5' HELICASE"/>
    <property type="match status" value="1"/>
</dbReference>
<organism evidence="11 12">
    <name type="scientific">Sphaerisporangium flaviroseum</name>
    <dbReference type="NCBI Taxonomy" id="509199"/>
    <lineage>
        <taxon>Bacteria</taxon>
        <taxon>Bacillati</taxon>
        <taxon>Actinomycetota</taxon>
        <taxon>Actinomycetes</taxon>
        <taxon>Streptosporangiales</taxon>
        <taxon>Streptosporangiaceae</taxon>
        <taxon>Sphaerisporangium</taxon>
    </lineage>
</organism>
<dbReference type="SUPFAM" id="SSF52540">
    <property type="entry name" value="P-loop containing nucleoside triphosphate hydrolases"/>
    <property type="match status" value="1"/>
</dbReference>
<dbReference type="Proteomes" id="UP001500888">
    <property type="component" value="Unassembled WGS sequence"/>
</dbReference>
<feature type="binding site" evidence="9">
    <location>
        <begin position="261"/>
        <end position="268"/>
    </location>
    <ligand>
        <name>ATP</name>
        <dbReference type="ChEBI" id="CHEBI:30616"/>
    </ligand>
</feature>
<dbReference type="EC" id="5.6.2.4" evidence="7"/>
<evidence type="ECO:0000256" key="1">
    <source>
        <dbReference type="ARBA" id="ARBA00022741"/>
    </source>
</evidence>
<comment type="catalytic activity">
    <reaction evidence="8">
        <text>ATP + H2O = ADP + phosphate + H(+)</text>
        <dbReference type="Rhea" id="RHEA:13065"/>
        <dbReference type="ChEBI" id="CHEBI:15377"/>
        <dbReference type="ChEBI" id="CHEBI:15378"/>
        <dbReference type="ChEBI" id="CHEBI:30616"/>
        <dbReference type="ChEBI" id="CHEBI:43474"/>
        <dbReference type="ChEBI" id="CHEBI:456216"/>
        <dbReference type="EC" id="5.6.2.4"/>
    </reaction>
</comment>
<evidence type="ECO:0000256" key="9">
    <source>
        <dbReference type="PROSITE-ProRule" id="PRU00560"/>
    </source>
</evidence>
<name>A0ABP7I9Z3_9ACTN</name>
<evidence type="ECO:0000256" key="5">
    <source>
        <dbReference type="ARBA" id="ARBA00023235"/>
    </source>
</evidence>
<dbReference type="Gene3D" id="3.40.50.300">
    <property type="entry name" value="P-loop containing nucleotide triphosphate hydrolases"/>
    <property type="match status" value="2"/>
</dbReference>
<comment type="catalytic activity">
    <reaction evidence="6">
        <text>Couples ATP hydrolysis with the unwinding of duplex DNA by translocating in the 3'-5' direction.</text>
        <dbReference type="EC" id="5.6.2.4"/>
    </reaction>
</comment>
<gene>
    <name evidence="11" type="ORF">GCM10022226_37490</name>
</gene>
<keyword evidence="5" id="KW-0413">Isomerase</keyword>
<keyword evidence="1 9" id="KW-0547">Nucleotide-binding</keyword>
<evidence type="ECO:0000256" key="7">
    <source>
        <dbReference type="ARBA" id="ARBA00034808"/>
    </source>
</evidence>
<evidence type="ECO:0000256" key="6">
    <source>
        <dbReference type="ARBA" id="ARBA00034617"/>
    </source>
</evidence>
<keyword evidence="12" id="KW-1185">Reference proteome</keyword>
<feature type="domain" description="UvrD-like helicase ATP-binding" evidence="10">
    <location>
        <begin position="240"/>
        <end position="513"/>
    </location>
</feature>
<keyword evidence="3 9" id="KW-0347">Helicase</keyword>
<accession>A0ABP7I9Z3</accession>
<dbReference type="PANTHER" id="PTHR11070">
    <property type="entry name" value="UVRD / RECB / PCRA DNA HELICASE FAMILY MEMBER"/>
    <property type="match status" value="1"/>
</dbReference>
<dbReference type="InterPro" id="IPR000212">
    <property type="entry name" value="DNA_helicase_UvrD/REP"/>
</dbReference>
<evidence type="ECO:0000256" key="8">
    <source>
        <dbReference type="ARBA" id="ARBA00048988"/>
    </source>
</evidence>
<dbReference type="InterPro" id="IPR027417">
    <property type="entry name" value="P-loop_NTPase"/>
</dbReference>
<keyword evidence="2 9" id="KW-0378">Hydrolase</keyword>
<dbReference type="InterPro" id="IPR014016">
    <property type="entry name" value="UvrD-like_ATP-bd"/>
</dbReference>
<dbReference type="Pfam" id="PF00580">
    <property type="entry name" value="UvrD-helicase"/>
    <property type="match status" value="1"/>
</dbReference>
<dbReference type="Pfam" id="PF13361">
    <property type="entry name" value="UvrD_C"/>
    <property type="match status" value="1"/>
</dbReference>
<comment type="caution">
    <text evidence="11">The sequence shown here is derived from an EMBL/GenBank/DDBJ whole genome shotgun (WGS) entry which is preliminary data.</text>
</comment>
<proteinExistence type="predicted"/>
<evidence type="ECO:0000313" key="11">
    <source>
        <dbReference type="EMBL" id="GAA3813271.1"/>
    </source>
</evidence>
<evidence type="ECO:0000256" key="2">
    <source>
        <dbReference type="ARBA" id="ARBA00022801"/>
    </source>
</evidence>
<dbReference type="EMBL" id="BAAAZR010000008">
    <property type="protein sequence ID" value="GAA3813271.1"/>
    <property type="molecule type" value="Genomic_DNA"/>
</dbReference>